<proteinExistence type="predicted"/>
<sequence length="94" mass="10336">MSRAKIVGRRRVVVESFPARGGVGRSYRRDGWSYAYEVTDSQGQVVASDSTGAGGWRGLVHDASRRVAAVRTVEQIGHRLRPYCELVDEAGDDL</sequence>
<reference evidence="1 2" key="1">
    <citation type="submission" date="2020-05" db="EMBL/GenBank/DDBJ databases">
        <title>Genomic Encyclopedia of Type Strains, Phase III (KMG-III): the genomes of soil and plant-associated and newly described type strains.</title>
        <authorList>
            <person name="Whitman W."/>
        </authorList>
    </citation>
    <scope>NUCLEOTIDE SEQUENCE [LARGE SCALE GENOMIC DNA]</scope>
    <source>
        <strain evidence="1 2">KCTC 19046</strain>
    </source>
</reference>
<name>A0ABX2A6B2_9MICO</name>
<gene>
    <name evidence="1" type="ORF">HDG69_002769</name>
</gene>
<evidence type="ECO:0000313" key="2">
    <source>
        <dbReference type="Proteomes" id="UP000757540"/>
    </source>
</evidence>
<evidence type="ECO:0000313" key="1">
    <source>
        <dbReference type="EMBL" id="NOV98184.1"/>
    </source>
</evidence>
<comment type="caution">
    <text evidence="1">The sequence shown here is derived from an EMBL/GenBank/DDBJ whole genome shotgun (WGS) entry which is preliminary data.</text>
</comment>
<dbReference type="RefSeq" id="WP_171784398.1">
    <property type="nucleotide sequence ID" value="NZ_BAAAML010000012.1"/>
</dbReference>
<protein>
    <submittedName>
        <fullName evidence="1">Uncharacterized protein</fullName>
    </submittedName>
</protein>
<keyword evidence="2" id="KW-1185">Reference proteome</keyword>
<organism evidence="1 2">
    <name type="scientific">Isoptericola halotolerans</name>
    <dbReference type="NCBI Taxonomy" id="300560"/>
    <lineage>
        <taxon>Bacteria</taxon>
        <taxon>Bacillati</taxon>
        <taxon>Actinomycetota</taxon>
        <taxon>Actinomycetes</taxon>
        <taxon>Micrococcales</taxon>
        <taxon>Promicromonosporaceae</taxon>
        <taxon>Isoptericola</taxon>
    </lineage>
</organism>
<dbReference type="EMBL" id="JABEZU010000003">
    <property type="protein sequence ID" value="NOV98184.1"/>
    <property type="molecule type" value="Genomic_DNA"/>
</dbReference>
<dbReference type="Proteomes" id="UP000757540">
    <property type="component" value="Unassembled WGS sequence"/>
</dbReference>
<accession>A0ABX2A6B2</accession>